<evidence type="ECO:0000313" key="1">
    <source>
        <dbReference type="EMBL" id="KAK4112195.1"/>
    </source>
</evidence>
<reference evidence="1" key="1">
    <citation type="journal article" date="2023" name="Mol. Phylogenet. Evol.">
        <title>Genome-scale phylogeny and comparative genomics of the fungal order Sordariales.</title>
        <authorList>
            <person name="Hensen N."/>
            <person name="Bonometti L."/>
            <person name="Westerberg I."/>
            <person name="Brannstrom I.O."/>
            <person name="Guillou S."/>
            <person name="Cros-Aarteil S."/>
            <person name="Calhoun S."/>
            <person name="Haridas S."/>
            <person name="Kuo A."/>
            <person name="Mondo S."/>
            <person name="Pangilinan J."/>
            <person name="Riley R."/>
            <person name="LaButti K."/>
            <person name="Andreopoulos B."/>
            <person name="Lipzen A."/>
            <person name="Chen C."/>
            <person name="Yan M."/>
            <person name="Daum C."/>
            <person name="Ng V."/>
            <person name="Clum A."/>
            <person name="Steindorff A."/>
            <person name="Ohm R.A."/>
            <person name="Martin F."/>
            <person name="Silar P."/>
            <person name="Natvig D.O."/>
            <person name="Lalanne C."/>
            <person name="Gautier V."/>
            <person name="Ament-Velasquez S.L."/>
            <person name="Kruys A."/>
            <person name="Hutchinson M.I."/>
            <person name="Powell A.J."/>
            <person name="Barry K."/>
            <person name="Miller A.N."/>
            <person name="Grigoriev I.V."/>
            <person name="Debuchy R."/>
            <person name="Gladieux P."/>
            <person name="Hiltunen Thoren M."/>
            <person name="Johannesson H."/>
        </authorList>
    </citation>
    <scope>NUCLEOTIDE SEQUENCE</scope>
    <source>
        <strain evidence="1">CBS 508.74</strain>
    </source>
</reference>
<protein>
    <submittedName>
        <fullName evidence="1">Uncharacterized protein</fullName>
    </submittedName>
</protein>
<evidence type="ECO:0000313" key="2">
    <source>
        <dbReference type="Proteomes" id="UP001302812"/>
    </source>
</evidence>
<sequence length="92" mass="10203">MLPLVATGRRVIHNNLSNPGPIPVWLSVLGGQIFADGQPRLACRRQLQSQRRPGTAVHMRHVTWVAGHMFPANRAETRSRVAEPVDLCMGRS</sequence>
<comment type="caution">
    <text evidence="1">The sequence shown here is derived from an EMBL/GenBank/DDBJ whole genome shotgun (WGS) entry which is preliminary data.</text>
</comment>
<keyword evidence="2" id="KW-1185">Reference proteome</keyword>
<dbReference type="GeneID" id="89932645"/>
<dbReference type="Proteomes" id="UP001302812">
    <property type="component" value="Unassembled WGS sequence"/>
</dbReference>
<reference evidence="1" key="2">
    <citation type="submission" date="2023-05" db="EMBL/GenBank/DDBJ databases">
        <authorList>
            <consortium name="Lawrence Berkeley National Laboratory"/>
            <person name="Steindorff A."/>
            <person name="Hensen N."/>
            <person name="Bonometti L."/>
            <person name="Westerberg I."/>
            <person name="Brannstrom I.O."/>
            <person name="Guillou S."/>
            <person name="Cros-Aarteil S."/>
            <person name="Calhoun S."/>
            <person name="Haridas S."/>
            <person name="Kuo A."/>
            <person name="Mondo S."/>
            <person name="Pangilinan J."/>
            <person name="Riley R."/>
            <person name="Labutti K."/>
            <person name="Andreopoulos B."/>
            <person name="Lipzen A."/>
            <person name="Chen C."/>
            <person name="Yanf M."/>
            <person name="Daum C."/>
            <person name="Ng V."/>
            <person name="Clum A."/>
            <person name="Ohm R."/>
            <person name="Martin F."/>
            <person name="Silar P."/>
            <person name="Natvig D."/>
            <person name="Lalanne C."/>
            <person name="Gautier V."/>
            <person name="Ament-Velasquez S.L."/>
            <person name="Kruys A."/>
            <person name="Hutchinson M.I."/>
            <person name="Powell A.J."/>
            <person name="Barry K."/>
            <person name="Miller A.N."/>
            <person name="Grigoriev I.V."/>
            <person name="Debuchy R."/>
            <person name="Gladieux P."/>
            <person name="Thoren M.H."/>
            <person name="Johannesson H."/>
        </authorList>
    </citation>
    <scope>NUCLEOTIDE SEQUENCE</scope>
    <source>
        <strain evidence="1">CBS 508.74</strain>
    </source>
</reference>
<accession>A0AAN6TDP0</accession>
<organism evidence="1 2">
    <name type="scientific">Canariomyces notabilis</name>
    <dbReference type="NCBI Taxonomy" id="2074819"/>
    <lineage>
        <taxon>Eukaryota</taxon>
        <taxon>Fungi</taxon>
        <taxon>Dikarya</taxon>
        <taxon>Ascomycota</taxon>
        <taxon>Pezizomycotina</taxon>
        <taxon>Sordariomycetes</taxon>
        <taxon>Sordariomycetidae</taxon>
        <taxon>Sordariales</taxon>
        <taxon>Chaetomiaceae</taxon>
        <taxon>Canariomyces</taxon>
    </lineage>
</organism>
<proteinExistence type="predicted"/>
<gene>
    <name evidence="1" type="ORF">N656DRAFT_114299</name>
</gene>
<dbReference type="EMBL" id="MU853343">
    <property type="protein sequence ID" value="KAK4112195.1"/>
    <property type="molecule type" value="Genomic_DNA"/>
</dbReference>
<name>A0AAN6TDP0_9PEZI</name>
<dbReference type="AlphaFoldDB" id="A0AAN6TDP0"/>
<dbReference type="RefSeq" id="XP_064669765.1">
    <property type="nucleotide sequence ID" value="XM_064808522.1"/>
</dbReference>